<comment type="similarity">
    <text evidence="2">Belongs to the EamA transporter family.</text>
</comment>
<dbReference type="PANTHER" id="PTHR32322">
    <property type="entry name" value="INNER MEMBRANE TRANSPORTER"/>
    <property type="match status" value="1"/>
</dbReference>
<feature type="transmembrane region" description="Helical" evidence="6">
    <location>
        <begin position="243"/>
        <end position="265"/>
    </location>
</feature>
<evidence type="ECO:0000256" key="5">
    <source>
        <dbReference type="ARBA" id="ARBA00023136"/>
    </source>
</evidence>
<feature type="transmembrane region" description="Helical" evidence="6">
    <location>
        <begin position="272"/>
        <end position="291"/>
    </location>
</feature>
<dbReference type="EMBL" id="BKAJ01000153">
    <property type="protein sequence ID" value="GEP60190.1"/>
    <property type="molecule type" value="Genomic_DNA"/>
</dbReference>
<keyword evidence="3 6" id="KW-0812">Transmembrane</keyword>
<dbReference type="InterPro" id="IPR000620">
    <property type="entry name" value="EamA_dom"/>
</dbReference>
<gene>
    <name evidence="8" type="ORF">RSO01_73560</name>
</gene>
<feature type="domain" description="EamA" evidence="7">
    <location>
        <begin position="157"/>
        <end position="289"/>
    </location>
</feature>
<comment type="caution">
    <text evidence="8">The sequence shown here is derived from an EMBL/GenBank/DDBJ whole genome shotgun (WGS) entry which is preliminary data.</text>
</comment>
<evidence type="ECO:0000313" key="8">
    <source>
        <dbReference type="EMBL" id="GEP60190.1"/>
    </source>
</evidence>
<feature type="transmembrane region" description="Helical" evidence="6">
    <location>
        <begin position="154"/>
        <end position="173"/>
    </location>
</feature>
<feature type="domain" description="EamA" evidence="7">
    <location>
        <begin position="11"/>
        <end position="141"/>
    </location>
</feature>
<evidence type="ECO:0000313" key="9">
    <source>
        <dbReference type="Proteomes" id="UP000321058"/>
    </source>
</evidence>
<dbReference type="InterPro" id="IPR050638">
    <property type="entry name" value="AA-Vitamin_Transporters"/>
</dbReference>
<feature type="transmembrane region" description="Helical" evidence="6">
    <location>
        <begin position="93"/>
        <end position="118"/>
    </location>
</feature>
<feature type="transmembrane region" description="Helical" evidence="6">
    <location>
        <begin position="67"/>
        <end position="86"/>
    </location>
</feature>
<sequence>MTGAAILAPSLLALGAAFCFALALILTQYGLRTVPSWRSPIYTIGSSMVAAWVGALLFVDWQGFDWGAALTFAGVGCIFPVVVSILSVRSNELLGPAVAGAAGNVTPLFAVLFAVLLLGERIGLGQVAGLVLVVAGVALMALRGGAGGRQWPIWVLALPLAAALIRGAIQPAIKTALAIWHEPLAAAAIGYSLSTVVILSLVGRRALAAGPPDRAGLLWFVAVGMSNGTATFLLYAALGLGSITVVAPLVAVFPLIAVVLSYFLLRDERLHAIGLLGIVTSVAGVILLLVGT</sequence>
<dbReference type="SUPFAM" id="SSF103481">
    <property type="entry name" value="Multidrug resistance efflux transporter EmrE"/>
    <property type="match status" value="2"/>
</dbReference>
<accession>A0A512NMM6</accession>
<evidence type="ECO:0000259" key="7">
    <source>
        <dbReference type="Pfam" id="PF00892"/>
    </source>
</evidence>
<dbReference type="RefSeq" id="WP_147155554.1">
    <property type="nucleotide sequence ID" value="NZ_BKAJ01000153.1"/>
</dbReference>
<feature type="transmembrane region" description="Helical" evidence="6">
    <location>
        <begin position="124"/>
        <end position="142"/>
    </location>
</feature>
<keyword evidence="4 6" id="KW-1133">Transmembrane helix</keyword>
<feature type="transmembrane region" description="Helical" evidence="6">
    <location>
        <begin position="185"/>
        <end position="203"/>
    </location>
</feature>
<evidence type="ECO:0000256" key="3">
    <source>
        <dbReference type="ARBA" id="ARBA00022692"/>
    </source>
</evidence>
<feature type="transmembrane region" description="Helical" evidence="6">
    <location>
        <begin position="6"/>
        <end position="29"/>
    </location>
</feature>
<dbReference type="InterPro" id="IPR037185">
    <property type="entry name" value="EmrE-like"/>
</dbReference>
<dbReference type="Pfam" id="PF00892">
    <property type="entry name" value="EamA"/>
    <property type="match status" value="2"/>
</dbReference>
<keyword evidence="5 6" id="KW-0472">Membrane</keyword>
<dbReference type="AlphaFoldDB" id="A0A512NMM6"/>
<proteinExistence type="inferred from homology"/>
<evidence type="ECO:0000256" key="6">
    <source>
        <dbReference type="SAM" id="Phobius"/>
    </source>
</evidence>
<dbReference type="GO" id="GO:0016020">
    <property type="term" value="C:membrane"/>
    <property type="evidence" value="ECO:0007669"/>
    <property type="project" value="UniProtKB-SubCell"/>
</dbReference>
<reference evidence="8 9" key="1">
    <citation type="submission" date="2019-07" db="EMBL/GenBank/DDBJ databases">
        <title>Whole genome shotgun sequence of Reyranella soli NBRC 108950.</title>
        <authorList>
            <person name="Hosoyama A."/>
            <person name="Uohara A."/>
            <person name="Ohji S."/>
            <person name="Ichikawa N."/>
        </authorList>
    </citation>
    <scope>NUCLEOTIDE SEQUENCE [LARGE SCALE GENOMIC DNA]</scope>
    <source>
        <strain evidence="8 9">NBRC 108950</strain>
    </source>
</reference>
<dbReference type="Proteomes" id="UP000321058">
    <property type="component" value="Unassembled WGS sequence"/>
</dbReference>
<dbReference type="PANTHER" id="PTHR32322:SF2">
    <property type="entry name" value="EAMA DOMAIN-CONTAINING PROTEIN"/>
    <property type="match status" value="1"/>
</dbReference>
<organism evidence="8 9">
    <name type="scientific">Reyranella soli</name>
    <dbReference type="NCBI Taxonomy" id="1230389"/>
    <lineage>
        <taxon>Bacteria</taxon>
        <taxon>Pseudomonadati</taxon>
        <taxon>Pseudomonadota</taxon>
        <taxon>Alphaproteobacteria</taxon>
        <taxon>Hyphomicrobiales</taxon>
        <taxon>Reyranellaceae</taxon>
        <taxon>Reyranella</taxon>
    </lineage>
</organism>
<evidence type="ECO:0000256" key="4">
    <source>
        <dbReference type="ARBA" id="ARBA00022989"/>
    </source>
</evidence>
<evidence type="ECO:0000256" key="2">
    <source>
        <dbReference type="ARBA" id="ARBA00007362"/>
    </source>
</evidence>
<feature type="transmembrane region" description="Helical" evidence="6">
    <location>
        <begin position="215"/>
        <end position="237"/>
    </location>
</feature>
<comment type="subcellular location">
    <subcellularLocation>
        <location evidence="1">Membrane</location>
        <topology evidence="1">Multi-pass membrane protein</topology>
    </subcellularLocation>
</comment>
<feature type="transmembrane region" description="Helical" evidence="6">
    <location>
        <begin position="41"/>
        <end position="61"/>
    </location>
</feature>
<evidence type="ECO:0000256" key="1">
    <source>
        <dbReference type="ARBA" id="ARBA00004141"/>
    </source>
</evidence>
<protein>
    <recommendedName>
        <fullName evidence="7">EamA domain-containing protein</fullName>
    </recommendedName>
</protein>
<name>A0A512NMM6_9HYPH</name>
<dbReference type="OrthoDB" id="7842999at2"/>
<keyword evidence="9" id="KW-1185">Reference proteome</keyword>